<accession>A0ACC1DGT0</accession>
<evidence type="ECO:0000313" key="2">
    <source>
        <dbReference type="Proteomes" id="UP000824533"/>
    </source>
</evidence>
<dbReference type="Proteomes" id="UP000824533">
    <property type="component" value="Linkage Group LG02"/>
</dbReference>
<reference evidence="1 2" key="1">
    <citation type="journal article" date="2021" name="Front. Genet.">
        <title>Chromosome-Level Genome Assembly Reveals Significant Gene Expansion in the Toll and IMD Signaling Pathways of Dendrolimus kikuchii.</title>
        <authorList>
            <person name="Zhou J."/>
            <person name="Wu P."/>
            <person name="Xiong Z."/>
            <person name="Liu N."/>
            <person name="Zhao N."/>
            <person name="Ji M."/>
            <person name="Qiu Y."/>
            <person name="Yang B."/>
        </authorList>
    </citation>
    <scope>NUCLEOTIDE SEQUENCE [LARGE SCALE GENOMIC DNA]</scope>
    <source>
        <strain evidence="1">Ann1</strain>
    </source>
</reference>
<dbReference type="EMBL" id="CM034388">
    <property type="protein sequence ID" value="KAJ0183164.1"/>
    <property type="molecule type" value="Genomic_DNA"/>
</dbReference>
<evidence type="ECO:0000313" key="1">
    <source>
        <dbReference type="EMBL" id="KAJ0183164.1"/>
    </source>
</evidence>
<organism evidence="1 2">
    <name type="scientific">Dendrolimus kikuchii</name>
    <dbReference type="NCBI Taxonomy" id="765133"/>
    <lineage>
        <taxon>Eukaryota</taxon>
        <taxon>Metazoa</taxon>
        <taxon>Ecdysozoa</taxon>
        <taxon>Arthropoda</taxon>
        <taxon>Hexapoda</taxon>
        <taxon>Insecta</taxon>
        <taxon>Pterygota</taxon>
        <taxon>Neoptera</taxon>
        <taxon>Endopterygota</taxon>
        <taxon>Lepidoptera</taxon>
        <taxon>Glossata</taxon>
        <taxon>Ditrysia</taxon>
        <taxon>Bombycoidea</taxon>
        <taxon>Lasiocampidae</taxon>
        <taxon>Dendrolimus</taxon>
    </lineage>
</organism>
<proteinExistence type="predicted"/>
<sequence>MDKFGDLKGLRILAFPCSQFTVDETTEDTKYKFHVFGKVEVNGESASPLWKYLKLRQNGGKGSFIKWNFTKFIINKLGVPVDRFDSGVQPLELVKVLDCYW</sequence>
<protein>
    <submittedName>
        <fullName evidence="1">Uncharacterized protein</fullName>
    </submittedName>
</protein>
<name>A0ACC1DGT0_9NEOP</name>
<comment type="caution">
    <text evidence="1">The sequence shown here is derived from an EMBL/GenBank/DDBJ whole genome shotgun (WGS) entry which is preliminary data.</text>
</comment>
<keyword evidence="2" id="KW-1185">Reference proteome</keyword>
<gene>
    <name evidence="1" type="ORF">K1T71_001140</name>
</gene>